<organism evidence="8 9">
    <name type="scientific">Croceicoccus mobilis</name>
    <dbReference type="NCBI Taxonomy" id="1703339"/>
    <lineage>
        <taxon>Bacteria</taxon>
        <taxon>Pseudomonadati</taxon>
        <taxon>Pseudomonadota</taxon>
        <taxon>Alphaproteobacteria</taxon>
        <taxon>Sphingomonadales</taxon>
        <taxon>Erythrobacteraceae</taxon>
        <taxon>Croceicoccus</taxon>
    </lineage>
</organism>
<evidence type="ECO:0000313" key="9">
    <source>
        <dbReference type="Proteomes" id="UP000612349"/>
    </source>
</evidence>
<keyword evidence="5" id="KW-0627">Porphyrin biosynthesis</keyword>
<dbReference type="RefSeq" id="WP_172808113.1">
    <property type="nucleotide sequence ID" value="NZ_BMIP01000003.1"/>
</dbReference>
<dbReference type="SUPFAM" id="SSF53790">
    <property type="entry name" value="Tetrapyrrole methylase"/>
    <property type="match status" value="1"/>
</dbReference>
<dbReference type="EMBL" id="BMIP01000003">
    <property type="protein sequence ID" value="GGD68433.1"/>
    <property type="molecule type" value="Genomic_DNA"/>
</dbReference>
<comment type="caution">
    <text evidence="8">The sequence shown here is derived from an EMBL/GenBank/DDBJ whole genome shotgun (WGS) entry which is preliminary data.</text>
</comment>
<evidence type="ECO:0000259" key="7">
    <source>
        <dbReference type="Pfam" id="PF10414"/>
    </source>
</evidence>
<dbReference type="SUPFAM" id="SSF75615">
    <property type="entry name" value="Siroheme synthase middle domains-like"/>
    <property type="match status" value="1"/>
</dbReference>
<dbReference type="InterPro" id="IPR019478">
    <property type="entry name" value="Sirohaem_synthase_dimer_dom"/>
</dbReference>
<evidence type="ECO:0000313" key="8">
    <source>
        <dbReference type="EMBL" id="GGD68433.1"/>
    </source>
</evidence>
<keyword evidence="3" id="KW-0560">Oxidoreductase</keyword>
<sequence>MNSLPLFHRIDGKRVVVLGVGEAAEAKRRIIRRAGGICVSEHEAHHASLGFVVIDDDREAEAAAMRLRMKGLIVNVTDKPALCDFTVPSLIDRDPVLIAVGTGGASAGLAKMLRLRLERMLPQGLGRLASALGAARAAIRSRYPTAADRRRALDNALGEGGALDPLVEHGEGAVDRWLAGKVERPDSGVHEFTLQSGDPDDLTLRQARLLGSADYVVHDPAVPEAVLVRARADAQRIGGNEMPEIGEEEIAIVLRLPK</sequence>
<dbReference type="GO" id="GO:0008168">
    <property type="term" value="F:methyltransferase activity"/>
    <property type="evidence" value="ECO:0007669"/>
    <property type="project" value="InterPro"/>
</dbReference>
<dbReference type="SUPFAM" id="SSF51735">
    <property type="entry name" value="NAD(P)-binding Rossmann-fold domains"/>
    <property type="match status" value="1"/>
</dbReference>
<dbReference type="Gene3D" id="3.40.1010.10">
    <property type="entry name" value="Cobalt-precorrin-4 Transmethylase, Domain 1"/>
    <property type="match status" value="1"/>
</dbReference>
<dbReference type="InterPro" id="IPR028161">
    <property type="entry name" value="Met8-like"/>
</dbReference>
<evidence type="ECO:0000256" key="2">
    <source>
        <dbReference type="ARBA" id="ARBA00012400"/>
    </source>
</evidence>
<feature type="domain" description="Sirohaem synthase dimerisation" evidence="7">
    <location>
        <begin position="124"/>
        <end position="177"/>
    </location>
</feature>
<evidence type="ECO:0000256" key="4">
    <source>
        <dbReference type="ARBA" id="ARBA00023027"/>
    </source>
</evidence>
<dbReference type="InterPro" id="IPR014777">
    <property type="entry name" value="4pyrrole_Mease_sub1"/>
</dbReference>
<keyword evidence="9" id="KW-1185">Reference proteome</keyword>
<reference evidence="8" key="2">
    <citation type="submission" date="2020-09" db="EMBL/GenBank/DDBJ databases">
        <authorList>
            <person name="Sun Q."/>
            <person name="Zhou Y."/>
        </authorList>
    </citation>
    <scope>NUCLEOTIDE SEQUENCE</scope>
    <source>
        <strain evidence="8">CGMCC 1.15360</strain>
    </source>
</reference>
<name>A0A916Z0B5_9SPHN</name>
<evidence type="ECO:0000256" key="6">
    <source>
        <dbReference type="ARBA" id="ARBA00047561"/>
    </source>
</evidence>
<proteinExistence type="predicted"/>
<gene>
    <name evidence="8" type="ORF">GCM10010990_17420</name>
</gene>
<dbReference type="PANTHER" id="PTHR35330:SF1">
    <property type="entry name" value="SIROHEME BIOSYNTHESIS PROTEIN MET8"/>
    <property type="match status" value="1"/>
</dbReference>
<dbReference type="AlphaFoldDB" id="A0A916Z0B5"/>
<dbReference type="Pfam" id="PF13241">
    <property type="entry name" value="NAD_binding_7"/>
    <property type="match status" value="1"/>
</dbReference>
<dbReference type="GO" id="GO:0004325">
    <property type="term" value="F:ferrochelatase activity"/>
    <property type="evidence" value="ECO:0007669"/>
    <property type="project" value="InterPro"/>
</dbReference>
<dbReference type="PANTHER" id="PTHR35330">
    <property type="entry name" value="SIROHEME BIOSYNTHESIS PROTEIN MET8"/>
    <property type="match status" value="1"/>
</dbReference>
<dbReference type="Pfam" id="PF10414">
    <property type="entry name" value="CysG_dimeriser"/>
    <property type="match status" value="1"/>
</dbReference>
<dbReference type="InterPro" id="IPR035996">
    <property type="entry name" value="4pyrrol_Methylase_sf"/>
</dbReference>
<dbReference type="Proteomes" id="UP000612349">
    <property type="component" value="Unassembled WGS sequence"/>
</dbReference>
<dbReference type="InterPro" id="IPR036291">
    <property type="entry name" value="NAD(P)-bd_dom_sf"/>
</dbReference>
<dbReference type="InterPro" id="IPR006367">
    <property type="entry name" value="Sirohaem_synthase_N"/>
</dbReference>
<protein>
    <recommendedName>
        <fullName evidence="2">precorrin-2 dehydrogenase</fullName>
        <ecNumber evidence="2">1.3.1.76</ecNumber>
    </recommendedName>
</protein>
<comment type="catalytic activity">
    <reaction evidence="6">
        <text>precorrin-2 + NAD(+) = sirohydrochlorin + NADH + 2 H(+)</text>
        <dbReference type="Rhea" id="RHEA:15613"/>
        <dbReference type="ChEBI" id="CHEBI:15378"/>
        <dbReference type="ChEBI" id="CHEBI:57540"/>
        <dbReference type="ChEBI" id="CHEBI:57945"/>
        <dbReference type="ChEBI" id="CHEBI:58351"/>
        <dbReference type="ChEBI" id="CHEBI:58827"/>
        <dbReference type="EC" id="1.3.1.76"/>
    </reaction>
</comment>
<dbReference type="EC" id="1.3.1.76" evidence="2"/>
<keyword evidence="4" id="KW-0520">NAD</keyword>
<dbReference type="GO" id="GO:0043115">
    <property type="term" value="F:precorrin-2 dehydrogenase activity"/>
    <property type="evidence" value="ECO:0007669"/>
    <property type="project" value="UniProtKB-EC"/>
</dbReference>
<dbReference type="NCBIfam" id="TIGR01470">
    <property type="entry name" value="cysG_Nterm"/>
    <property type="match status" value="1"/>
</dbReference>
<dbReference type="GO" id="GO:0019354">
    <property type="term" value="P:siroheme biosynthetic process"/>
    <property type="evidence" value="ECO:0007669"/>
    <property type="project" value="InterPro"/>
</dbReference>
<evidence type="ECO:0000256" key="3">
    <source>
        <dbReference type="ARBA" id="ARBA00023002"/>
    </source>
</evidence>
<accession>A0A916Z0B5</accession>
<evidence type="ECO:0000256" key="1">
    <source>
        <dbReference type="ARBA" id="ARBA00005010"/>
    </source>
</evidence>
<comment type="pathway">
    <text evidence="1">Porphyrin-containing compound metabolism; siroheme biosynthesis; sirohydrochlorin from precorrin-2: step 1/1.</text>
</comment>
<reference evidence="8" key="1">
    <citation type="journal article" date="2014" name="Int. J. Syst. Evol. Microbiol.">
        <title>Complete genome sequence of Corynebacterium casei LMG S-19264T (=DSM 44701T), isolated from a smear-ripened cheese.</title>
        <authorList>
            <consortium name="US DOE Joint Genome Institute (JGI-PGF)"/>
            <person name="Walter F."/>
            <person name="Albersmeier A."/>
            <person name="Kalinowski J."/>
            <person name="Ruckert C."/>
        </authorList>
    </citation>
    <scope>NUCLEOTIDE SEQUENCE</scope>
    <source>
        <strain evidence="8">CGMCC 1.15360</strain>
    </source>
</reference>
<dbReference type="Gene3D" id="3.30.160.110">
    <property type="entry name" value="Siroheme synthase, domain 2"/>
    <property type="match status" value="1"/>
</dbReference>
<evidence type="ECO:0000256" key="5">
    <source>
        <dbReference type="ARBA" id="ARBA00023244"/>
    </source>
</evidence>